<evidence type="ECO:0000313" key="1">
    <source>
        <dbReference type="EMBL" id="OIT02297.1"/>
    </source>
</evidence>
<evidence type="ECO:0008006" key="3">
    <source>
        <dbReference type="Google" id="ProtNLM"/>
    </source>
</evidence>
<sequence length="110" mass="12686">IKHGGKATSFNRVVHEVYNTLHYLAKVRYNWLQNIPLQWTDKIKFFEAYRPVIITKRVTWQMPDARWFKCNTDGASRGNPGLSFYGFCVRDSTGDVIFAKANQIGVSTNL</sequence>
<dbReference type="Proteomes" id="UP000187609">
    <property type="component" value="Unassembled WGS sequence"/>
</dbReference>
<dbReference type="Gramene" id="OIT02297">
    <property type="protein sequence ID" value="OIT02297"/>
    <property type="gene ID" value="A4A49_56551"/>
</dbReference>
<dbReference type="SUPFAM" id="SSF53098">
    <property type="entry name" value="Ribonuclease H-like"/>
    <property type="match status" value="1"/>
</dbReference>
<protein>
    <recommendedName>
        <fullName evidence="3">RNase H type-1 domain-containing protein</fullName>
    </recommendedName>
</protein>
<dbReference type="AlphaFoldDB" id="A0A1J6J4V6"/>
<dbReference type="InterPro" id="IPR036397">
    <property type="entry name" value="RNaseH_sf"/>
</dbReference>
<dbReference type="SMR" id="A0A1J6J4V6"/>
<dbReference type="Gene3D" id="3.30.420.10">
    <property type="entry name" value="Ribonuclease H-like superfamily/Ribonuclease H"/>
    <property type="match status" value="1"/>
</dbReference>
<comment type="caution">
    <text evidence="1">The sequence shown here is derived from an EMBL/GenBank/DDBJ whole genome shotgun (WGS) entry which is preliminary data.</text>
</comment>
<dbReference type="GO" id="GO:0003676">
    <property type="term" value="F:nucleic acid binding"/>
    <property type="evidence" value="ECO:0007669"/>
    <property type="project" value="InterPro"/>
</dbReference>
<accession>A0A1J6J4V6</accession>
<dbReference type="EMBL" id="MJEQ01037188">
    <property type="protein sequence ID" value="OIT02297.1"/>
    <property type="molecule type" value="Genomic_DNA"/>
</dbReference>
<gene>
    <name evidence="1" type="ORF">A4A49_56551</name>
</gene>
<reference evidence="1" key="1">
    <citation type="submission" date="2016-11" db="EMBL/GenBank/DDBJ databases">
        <title>The genome of Nicotiana attenuata.</title>
        <authorList>
            <person name="Xu S."/>
            <person name="Brockmoeller T."/>
            <person name="Gaquerel E."/>
            <person name="Navarro A."/>
            <person name="Kuhl H."/>
            <person name="Gase K."/>
            <person name="Ling Z."/>
            <person name="Zhou W."/>
            <person name="Kreitzer C."/>
            <person name="Stanke M."/>
            <person name="Tang H."/>
            <person name="Lyons E."/>
            <person name="Pandey P."/>
            <person name="Pandey S.P."/>
            <person name="Timmermann B."/>
            <person name="Baldwin I.T."/>
        </authorList>
    </citation>
    <scope>NUCLEOTIDE SEQUENCE [LARGE SCALE GENOMIC DNA]</scope>
    <source>
        <strain evidence="1">UT</strain>
    </source>
</reference>
<dbReference type="PANTHER" id="PTHR47723:SF24">
    <property type="entry name" value="RNASE H TYPE-1 DOMAIN-CONTAINING PROTEIN"/>
    <property type="match status" value="1"/>
</dbReference>
<name>A0A1J6J4V6_NICAT</name>
<feature type="non-terminal residue" evidence="1">
    <location>
        <position position="110"/>
    </location>
</feature>
<feature type="non-terminal residue" evidence="1">
    <location>
        <position position="1"/>
    </location>
</feature>
<dbReference type="InterPro" id="IPR012337">
    <property type="entry name" value="RNaseH-like_sf"/>
</dbReference>
<organism evidence="1 2">
    <name type="scientific">Nicotiana attenuata</name>
    <name type="common">Coyote tobacco</name>
    <dbReference type="NCBI Taxonomy" id="49451"/>
    <lineage>
        <taxon>Eukaryota</taxon>
        <taxon>Viridiplantae</taxon>
        <taxon>Streptophyta</taxon>
        <taxon>Embryophyta</taxon>
        <taxon>Tracheophyta</taxon>
        <taxon>Spermatophyta</taxon>
        <taxon>Magnoliopsida</taxon>
        <taxon>eudicotyledons</taxon>
        <taxon>Gunneridae</taxon>
        <taxon>Pentapetalae</taxon>
        <taxon>asterids</taxon>
        <taxon>lamiids</taxon>
        <taxon>Solanales</taxon>
        <taxon>Solanaceae</taxon>
        <taxon>Nicotianoideae</taxon>
        <taxon>Nicotianeae</taxon>
        <taxon>Nicotiana</taxon>
    </lineage>
</organism>
<keyword evidence="2" id="KW-1185">Reference proteome</keyword>
<dbReference type="InterPro" id="IPR053151">
    <property type="entry name" value="RNase_H-like"/>
</dbReference>
<proteinExistence type="predicted"/>
<evidence type="ECO:0000313" key="2">
    <source>
        <dbReference type="Proteomes" id="UP000187609"/>
    </source>
</evidence>
<dbReference type="PANTHER" id="PTHR47723">
    <property type="entry name" value="OS05G0353850 PROTEIN"/>
    <property type="match status" value="1"/>
</dbReference>